<dbReference type="AlphaFoldDB" id="A0A7R9CBH9"/>
<dbReference type="InterPro" id="IPR024855">
    <property type="entry name" value="UNC79"/>
</dbReference>
<organism evidence="2">
    <name type="scientific">Timema cristinae</name>
    <name type="common">Walking stick</name>
    <dbReference type="NCBI Taxonomy" id="61476"/>
    <lineage>
        <taxon>Eukaryota</taxon>
        <taxon>Metazoa</taxon>
        <taxon>Ecdysozoa</taxon>
        <taxon>Arthropoda</taxon>
        <taxon>Hexapoda</taxon>
        <taxon>Insecta</taxon>
        <taxon>Pterygota</taxon>
        <taxon>Neoptera</taxon>
        <taxon>Polyneoptera</taxon>
        <taxon>Phasmatodea</taxon>
        <taxon>Timematodea</taxon>
        <taxon>Timematoidea</taxon>
        <taxon>Timematidae</taxon>
        <taxon>Timema</taxon>
    </lineage>
</organism>
<feature type="region of interest" description="Disordered" evidence="1">
    <location>
        <begin position="927"/>
        <end position="948"/>
    </location>
</feature>
<dbReference type="EMBL" id="OC316487">
    <property type="protein sequence ID" value="CAD7392027.1"/>
    <property type="molecule type" value="Genomic_DNA"/>
</dbReference>
<protein>
    <recommendedName>
        <fullName evidence="3">Protein unc-79-like protein</fullName>
    </recommendedName>
</protein>
<dbReference type="PANTHER" id="PTHR21696">
    <property type="entry name" value="PROTEIN UNC-79 HOMOLOG"/>
    <property type="match status" value="1"/>
</dbReference>
<proteinExistence type="predicted"/>
<evidence type="ECO:0000313" key="2">
    <source>
        <dbReference type="EMBL" id="CAD7392027.1"/>
    </source>
</evidence>
<name>A0A7R9CBH9_TIMCR</name>
<sequence length="1017" mass="114398">MGQHMFSEYPRRPGSWCGPQHQPLLDPATRQACHAEFELKQSSLRVGEECIYQRCSECGTIKEEYSDEELGLCIIVLGTFIHREPALAAPMLPEILSTVATVALNASYPWQHETNIYLPGGATSVAHQFLRCVLHQLAPNGVFVQMFQTRVEDASRLQFFRSVAQALLDFNELNPVAPLQLLLEGLNSKKSLPTELLPTILHNMACYLDCLPLEAGLGPGSSTWGAWLAQLEALFRRLTLVLSSLDDVEPMLRIMVSVLKVPGISQYKGLLDPFSKVLGYGIQNFVLKYHYLVDLCYLCSRGFTREREKLVLTRMVAFELVQAMKFKTSIPDSNFLMLVNFVLQDAGGSLPLNVVMEDSPILFPEGGPMFNTSASECMRHHLGDVLEFLADFHTLTKIKSYCKGVTVGLNEDTLGGVLKSGIAQYLALEITRGNSRDNRAVARYLPWLYNTPSALQQGPREFVDCVGHIRLLSWLLLGSLTHTALHGAATSNIHSTSHCHCLPIPQEASCHITDHVQVIMAGFAEQSKTSVLHMSSLFHAFLLCQLWTVYLEQSASNNLPSSEAHTITMGILLDFWGKVTPCILQLVAHSKVLAEMVNLHFLSLLEALLECNSTVLSKLLPLWSPVLFAHHIQLPGHLQVRLQGCRNFPPFTSPSTPPANQQNQSVSNIVLLRWLQRLQFKMGQIELQSSAATQFFIVYRKDGEKHNRKEHNMDFTMKRTQFTLYIAAIGQRGNGCCLSKIDRYRPIQQPRFQSIGTHQEGRQKVRKGQQGELFYRCIRDLLWRREVPLNCKEILYRAYFIPMVTCNRNMDNECKRNKERGGHGDEVIWERVGGTRHGMRMSKERTQKRKMEMMYVGQKLARETKKEMRGADHIKLERVDDVYLNGVESSHIHSMSIRSLHSLLQSVGGEVSSLLYTLLTTRQARVDPRPRLGPGALMSTSTEASDSESDDLYESKIWWYTADMSSALTSLKQTSEDTTTGGVSVPLGPLFCSRLVQSCLNLLRQHGYCPSNLSGQT</sequence>
<evidence type="ECO:0000256" key="1">
    <source>
        <dbReference type="SAM" id="MobiDB-lite"/>
    </source>
</evidence>
<accession>A0A7R9CBH9</accession>
<dbReference type="PANTHER" id="PTHR21696:SF2">
    <property type="entry name" value="PROTEIN UNC-79 HOMOLOG"/>
    <property type="match status" value="1"/>
</dbReference>
<evidence type="ECO:0008006" key="3">
    <source>
        <dbReference type="Google" id="ProtNLM"/>
    </source>
</evidence>
<gene>
    <name evidence="2" type="ORF">TCEB3V08_LOCUS66</name>
</gene>
<reference evidence="2" key="1">
    <citation type="submission" date="2020-11" db="EMBL/GenBank/DDBJ databases">
        <authorList>
            <person name="Tran Van P."/>
        </authorList>
    </citation>
    <scope>NUCLEOTIDE SEQUENCE</scope>
</reference>